<dbReference type="PROSITE" id="PS00962">
    <property type="entry name" value="RIBOSOMAL_S2_1"/>
    <property type="match status" value="1"/>
</dbReference>
<feature type="signal peptide" evidence="5">
    <location>
        <begin position="1"/>
        <end position="25"/>
    </location>
</feature>
<keyword evidence="7" id="KW-1185">Reference proteome</keyword>
<dbReference type="InterPro" id="IPR005706">
    <property type="entry name" value="Ribosomal_uS2_bac/mit/plastid"/>
</dbReference>
<dbReference type="HAMAP" id="MF_00291_B">
    <property type="entry name" value="Ribosomal_uS2_B"/>
    <property type="match status" value="1"/>
</dbReference>
<dbReference type="CDD" id="cd01425">
    <property type="entry name" value="RPS2"/>
    <property type="match status" value="1"/>
</dbReference>
<evidence type="ECO:0000313" key="7">
    <source>
        <dbReference type="Proteomes" id="UP000188320"/>
    </source>
</evidence>
<dbReference type="GO" id="GO:0003735">
    <property type="term" value="F:structural constituent of ribosome"/>
    <property type="evidence" value="ECO:0007669"/>
    <property type="project" value="InterPro"/>
</dbReference>
<accession>A0A1R1PHA2</accession>
<dbReference type="Gene3D" id="3.40.50.10490">
    <property type="entry name" value="Glucose-6-phosphate isomerase like protein, domain 1"/>
    <property type="match status" value="1"/>
</dbReference>
<organism evidence="6 7">
    <name type="scientific">Zancudomyces culisetae</name>
    <name type="common">Gut fungus</name>
    <name type="synonym">Smittium culisetae</name>
    <dbReference type="NCBI Taxonomy" id="1213189"/>
    <lineage>
        <taxon>Eukaryota</taxon>
        <taxon>Fungi</taxon>
        <taxon>Fungi incertae sedis</taxon>
        <taxon>Zoopagomycota</taxon>
        <taxon>Kickxellomycotina</taxon>
        <taxon>Harpellomycetes</taxon>
        <taxon>Harpellales</taxon>
        <taxon>Legeriomycetaceae</taxon>
        <taxon>Zancudomyces</taxon>
    </lineage>
</organism>
<keyword evidence="2 6" id="KW-0689">Ribosomal protein</keyword>
<evidence type="ECO:0000256" key="1">
    <source>
        <dbReference type="ARBA" id="ARBA00006242"/>
    </source>
</evidence>
<dbReference type="OrthoDB" id="2320368at2759"/>
<dbReference type="PANTHER" id="PTHR12534">
    <property type="entry name" value="30S RIBOSOMAL PROTEIN S2 PROKARYOTIC AND ORGANELLAR"/>
    <property type="match status" value="1"/>
</dbReference>
<evidence type="ECO:0000256" key="2">
    <source>
        <dbReference type="ARBA" id="ARBA00022980"/>
    </source>
</evidence>
<evidence type="ECO:0000313" key="6">
    <source>
        <dbReference type="EMBL" id="OMH80232.1"/>
    </source>
</evidence>
<dbReference type="GO" id="GO:0005763">
    <property type="term" value="C:mitochondrial small ribosomal subunit"/>
    <property type="evidence" value="ECO:0007669"/>
    <property type="project" value="TreeGrafter"/>
</dbReference>
<proteinExistence type="inferred from homology"/>
<dbReference type="InterPro" id="IPR023591">
    <property type="entry name" value="Ribosomal_uS2_flav_dom_sf"/>
</dbReference>
<dbReference type="SUPFAM" id="SSF52313">
    <property type="entry name" value="Ribosomal protein S2"/>
    <property type="match status" value="1"/>
</dbReference>
<evidence type="ECO:0000256" key="3">
    <source>
        <dbReference type="ARBA" id="ARBA00023274"/>
    </source>
</evidence>
<comment type="similarity">
    <text evidence="1">Belongs to the universal ribosomal protein uS2 family.</text>
</comment>
<dbReference type="AlphaFoldDB" id="A0A1R1PHA2"/>
<keyword evidence="3" id="KW-0687">Ribonucleoprotein</keyword>
<dbReference type="EMBL" id="LSSK01001254">
    <property type="protein sequence ID" value="OMH80232.1"/>
    <property type="molecule type" value="Genomic_DNA"/>
</dbReference>
<dbReference type="PANTHER" id="PTHR12534:SF0">
    <property type="entry name" value="SMALL RIBOSOMAL SUBUNIT PROTEIN US2M"/>
    <property type="match status" value="1"/>
</dbReference>
<dbReference type="Pfam" id="PF00318">
    <property type="entry name" value="Ribosomal_S2"/>
    <property type="match status" value="1"/>
</dbReference>
<dbReference type="PRINTS" id="PR00395">
    <property type="entry name" value="RIBOSOMALS2"/>
</dbReference>
<evidence type="ECO:0000256" key="5">
    <source>
        <dbReference type="SAM" id="SignalP"/>
    </source>
</evidence>
<dbReference type="Proteomes" id="UP000188320">
    <property type="component" value="Unassembled WGS sequence"/>
</dbReference>
<dbReference type="InterPro" id="IPR018130">
    <property type="entry name" value="Ribosomal_uS2_CS"/>
</dbReference>
<dbReference type="NCBIfam" id="TIGR01011">
    <property type="entry name" value="rpsB_bact"/>
    <property type="match status" value="1"/>
</dbReference>
<reference evidence="7" key="1">
    <citation type="submission" date="2017-01" db="EMBL/GenBank/DDBJ databases">
        <authorList>
            <person name="Wang Y."/>
            <person name="White M."/>
            <person name="Kvist S."/>
            <person name="Moncalvo J.-M."/>
        </authorList>
    </citation>
    <scope>NUCLEOTIDE SEQUENCE [LARGE SCALE GENOMIC DNA]</scope>
    <source>
        <strain evidence="7">COL-18-3</strain>
    </source>
</reference>
<comment type="caution">
    <text evidence="6">The sequence shown here is derived from an EMBL/GenBank/DDBJ whole genome shotgun (WGS) entry which is preliminary data.</text>
</comment>
<feature type="chain" id="PRO_5012638922" evidence="5">
    <location>
        <begin position="26"/>
        <end position="447"/>
    </location>
</feature>
<evidence type="ECO:0000256" key="4">
    <source>
        <dbReference type="SAM" id="MobiDB-lite"/>
    </source>
</evidence>
<keyword evidence="5" id="KW-0732">Signal</keyword>
<dbReference type="GO" id="GO:0006412">
    <property type="term" value="P:translation"/>
    <property type="evidence" value="ECO:0007669"/>
    <property type="project" value="InterPro"/>
</dbReference>
<sequence>MWITGTLYGLRGISILITTVPPTLGSKCVRVDTTNAGVLDYIKHAYLVLRDKRNNYQKHNSLMFSHLYSERPTEPRDTLVRFGPSNATNTTAMAIPVTTTTTTSTVAAGYIRVSITDDAEKGVNAANSCNHLLSRHFALKNNHLFFIQRHFSPKIFSDVVGWADEGANEQEGLEGLGIEEMINLRDMVEAGVHLGHSTKIWNALNIHTIFGERNGIHVINLEHTIAALRRAAKVVESIAYNGGIILFVGTRANIRDVVIDAAYSSGQYYVVDRWIPGTLTNSRLMTGQQLMGSESYVKLVPDYQPPKTIKKNTDDGEINTNDGGSGSAELGEEKKKQVGDKGGNSRYMKNTTGQRRGDTEDEDYHVMPDLIVSFNPTDVTNTLLAEAQRCLIPTVGVVDTNFDPRKVTYGIPGNDDSSSSIGYIAKVLSKAAYLGKQRRINQAYKGQ</sequence>
<name>A0A1R1PHA2_ZANCU</name>
<gene>
    <name evidence="6" type="ORF">AX774_g6334</name>
</gene>
<feature type="region of interest" description="Disordered" evidence="4">
    <location>
        <begin position="306"/>
        <end position="361"/>
    </location>
</feature>
<protein>
    <submittedName>
        <fullName evidence="6">30S ribosomal protein S2</fullName>
    </submittedName>
</protein>
<dbReference type="InterPro" id="IPR001865">
    <property type="entry name" value="Ribosomal_uS2"/>
</dbReference>